<feature type="binding site" evidence="6">
    <location>
        <position position="96"/>
    </location>
    <ligand>
        <name>substrate</name>
    </ligand>
</feature>
<feature type="active site" description="Nucleophile" evidence="5">
    <location>
        <position position="8"/>
    </location>
</feature>
<feature type="binding site" evidence="7">
    <location>
        <position position="8"/>
    </location>
    <ligand>
        <name>Mg(2+)</name>
        <dbReference type="ChEBI" id="CHEBI:18420"/>
    </ligand>
</feature>
<evidence type="ECO:0000256" key="3">
    <source>
        <dbReference type="ARBA" id="ARBA00022801"/>
    </source>
</evidence>
<dbReference type="NCBIfam" id="TIGR01489">
    <property type="entry name" value="DKMTPPase-SF"/>
    <property type="match status" value="1"/>
</dbReference>
<feature type="active site" description="Proton donor" evidence="5">
    <location>
        <position position="10"/>
    </location>
</feature>
<feature type="binding site" evidence="6">
    <location>
        <position position="19"/>
    </location>
    <ligand>
        <name>substrate</name>
    </ligand>
</feature>
<dbReference type="Proteomes" id="UP000018888">
    <property type="component" value="Unassembled WGS sequence"/>
</dbReference>
<evidence type="ECO:0000256" key="2">
    <source>
        <dbReference type="ARBA" id="ARBA00022723"/>
    </source>
</evidence>
<comment type="cofactor">
    <cofactor evidence="1 7">
        <name>Mg(2+)</name>
        <dbReference type="ChEBI" id="CHEBI:18420"/>
    </cofactor>
</comment>
<dbReference type="GO" id="GO:0016791">
    <property type="term" value="F:phosphatase activity"/>
    <property type="evidence" value="ECO:0007669"/>
    <property type="project" value="InterPro"/>
</dbReference>
<dbReference type="InterPro" id="IPR036412">
    <property type="entry name" value="HAD-like_sf"/>
</dbReference>
<dbReference type="InterPro" id="IPR023214">
    <property type="entry name" value="HAD_sf"/>
</dbReference>
<dbReference type="AlphaFoldDB" id="A0A2P4Q183"/>
<proteinExistence type="predicted"/>
<feature type="binding site" evidence="7">
    <location>
        <position position="179"/>
    </location>
    <ligand>
        <name>Mg(2+)</name>
        <dbReference type="ChEBI" id="CHEBI:18420"/>
    </ligand>
</feature>
<evidence type="ECO:0000256" key="6">
    <source>
        <dbReference type="PIRSR" id="PIRSR031051-2"/>
    </source>
</evidence>
<keyword evidence="9" id="KW-1185">Reference proteome</keyword>
<evidence type="ECO:0000313" key="9">
    <source>
        <dbReference type="Proteomes" id="UP000018888"/>
    </source>
</evidence>
<dbReference type="InterPro" id="IPR016965">
    <property type="entry name" value="Pase_PHOSPHO-typ"/>
</dbReference>
<dbReference type="NCBIfam" id="TIGR01488">
    <property type="entry name" value="HAD-SF-IB"/>
    <property type="match status" value="1"/>
</dbReference>
<evidence type="ECO:0000256" key="5">
    <source>
        <dbReference type="PIRSR" id="PIRSR031051-1"/>
    </source>
</evidence>
<name>A0A2P4Q183_RHIID</name>
<organism evidence="8 9">
    <name type="scientific">Rhizophagus irregularis (strain DAOM 181602 / DAOM 197198 / MUCL 43194)</name>
    <name type="common">Arbuscular mycorrhizal fungus</name>
    <name type="synonym">Glomus intraradices</name>
    <dbReference type="NCBI Taxonomy" id="747089"/>
    <lineage>
        <taxon>Eukaryota</taxon>
        <taxon>Fungi</taxon>
        <taxon>Fungi incertae sedis</taxon>
        <taxon>Mucoromycota</taxon>
        <taxon>Glomeromycotina</taxon>
        <taxon>Glomeromycetes</taxon>
        <taxon>Glomerales</taxon>
        <taxon>Glomeraceae</taxon>
        <taxon>Rhizophagus</taxon>
    </lineage>
</organism>
<evidence type="ECO:0000256" key="7">
    <source>
        <dbReference type="PIRSR" id="PIRSR031051-3"/>
    </source>
</evidence>
<reference evidence="8 9" key="1">
    <citation type="journal article" date="2013" name="Proc. Natl. Acad. Sci. U.S.A.">
        <title>Genome of an arbuscular mycorrhizal fungus provides insight into the oldest plant symbiosis.</title>
        <authorList>
            <person name="Tisserant E."/>
            <person name="Malbreil M."/>
            <person name="Kuo A."/>
            <person name="Kohler A."/>
            <person name="Symeonidi A."/>
            <person name="Balestrini R."/>
            <person name="Charron P."/>
            <person name="Duensing N."/>
            <person name="Frei Dit Frey N."/>
            <person name="Gianinazzi-Pearson V."/>
            <person name="Gilbert L.B."/>
            <person name="Handa Y."/>
            <person name="Herr J.R."/>
            <person name="Hijri M."/>
            <person name="Koul R."/>
            <person name="Kawaguchi M."/>
            <person name="Krajinski F."/>
            <person name="Lammers P.J."/>
            <person name="Masclaux F.G."/>
            <person name="Murat C."/>
            <person name="Morin E."/>
            <person name="Ndikumana S."/>
            <person name="Pagni M."/>
            <person name="Petitpierre D."/>
            <person name="Requena N."/>
            <person name="Rosikiewicz P."/>
            <person name="Riley R."/>
            <person name="Saito K."/>
            <person name="San Clemente H."/>
            <person name="Shapiro H."/>
            <person name="van Tuinen D."/>
            <person name="Becard G."/>
            <person name="Bonfante P."/>
            <person name="Paszkowski U."/>
            <person name="Shachar-Hill Y.Y."/>
            <person name="Tuskan G.A."/>
            <person name="Young P.W."/>
            <person name="Sanders I.R."/>
            <person name="Henrissat B."/>
            <person name="Rensing S.A."/>
            <person name="Grigoriev I.V."/>
            <person name="Corradi N."/>
            <person name="Roux C."/>
            <person name="Martin F."/>
        </authorList>
    </citation>
    <scope>NUCLEOTIDE SEQUENCE [LARGE SCALE GENOMIC DNA]</scope>
    <source>
        <strain evidence="8 9">DAOM 197198</strain>
    </source>
</reference>
<keyword evidence="3" id="KW-0378">Hydrolase</keyword>
<protein>
    <submittedName>
        <fullName evidence="8">Phosphatase phospho-type</fullName>
    </submittedName>
</protein>
<sequence length="237" mass="27510">MKRLVVFDFDWSLIDNNSDVWILEQLSKELAEKIVELRKKIQWTDLIHMLLDELHQQGVTRQQIENALTKIPFDPAMIEALKIIKRGKGEIIILSDANTEFIDIILKAYGVRDLVSFIISNPANWDEDGRLHVKRLISPEDSPHKCENQCSVNICKGRELVNYLSLHPDGFNQIFYVGDSLNDFCPATKMSRNDTFLVRKGFKLEKFLASSKNELKPRIVYWQDAEDFLNAILLEFK</sequence>
<dbReference type="EMBL" id="AUPC02000108">
    <property type="protein sequence ID" value="POG71401.1"/>
    <property type="molecule type" value="Genomic_DNA"/>
</dbReference>
<dbReference type="PIRSF" id="PIRSF031051">
    <property type="entry name" value="PyrdxlP_Pase_PHOSPHO2"/>
    <property type="match status" value="1"/>
</dbReference>
<keyword evidence="4 7" id="KW-0460">Magnesium</keyword>
<dbReference type="Pfam" id="PF06888">
    <property type="entry name" value="Put_Phosphatase"/>
    <property type="match status" value="1"/>
</dbReference>
<comment type="caution">
    <text evidence="8">The sequence shown here is derived from an EMBL/GenBank/DDBJ whole genome shotgun (WGS) entry which is preliminary data.</text>
</comment>
<keyword evidence="2 7" id="KW-0479">Metal-binding</keyword>
<gene>
    <name evidence="8" type="ORF">GLOIN_2v1605843</name>
</gene>
<dbReference type="Gene3D" id="3.40.50.1000">
    <property type="entry name" value="HAD superfamily/HAD-like"/>
    <property type="match status" value="1"/>
</dbReference>
<dbReference type="GO" id="GO:0046872">
    <property type="term" value="F:metal ion binding"/>
    <property type="evidence" value="ECO:0007669"/>
    <property type="project" value="UniProtKB-KW"/>
</dbReference>
<dbReference type="PANTHER" id="PTHR20889">
    <property type="entry name" value="PHOSPHATASE, ORPHAN 1, 2"/>
    <property type="match status" value="1"/>
</dbReference>
<feature type="binding site" evidence="7">
    <location>
        <position position="10"/>
    </location>
    <ligand>
        <name>Mg(2+)</name>
        <dbReference type="ChEBI" id="CHEBI:18420"/>
    </ligand>
</feature>
<dbReference type="InterPro" id="IPR006384">
    <property type="entry name" value="HAD_hydro_PyrdxlP_Pase-like"/>
</dbReference>
<reference evidence="8 9" key="2">
    <citation type="journal article" date="2018" name="New Phytol.">
        <title>High intraspecific genome diversity in the model arbuscular mycorrhizal symbiont Rhizophagus irregularis.</title>
        <authorList>
            <person name="Chen E.C.H."/>
            <person name="Morin E."/>
            <person name="Beaudet D."/>
            <person name="Noel J."/>
            <person name="Yildirir G."/>
            <person name="Ndikumana S."/>
            <person name="Charron P."/>
            <person name="St-Onge C."/>
            <person name="Giorgi J."/>
            <person name="Kruger M."/>
            <person name="Marton T."/>
            <person name="Ropars J."/>
            <person name="Grigoriev I.V."/>
            <person name="Hainaut M."/>
            <person name="Henrissat B."/>
            <person name="Roux C."/>
            <person name="Martin F."/>
            <person name="Corradi N."/>
        </authorList>
    </citation>
    <scope>NUCLEOTIDE SEQUENCE [LARGE SCALE GENOMIC DNA]</scope>
    <source>
        <strain evidence="8 9">DAOM 197198</strain>
    </source>
</reference>
<evidence type="ECO:0000313" key="8">
    <source>
        <dbReference type="EMBL" id="POG71401.1"/>
    </source>
</evidence>
<evidence type="ECO:0000256" key="4">
    <source>
        <dbReference type="ARBA" id="ARBA00022842"/>
    </source>
</evidence>
<dbReference type="PANTHER" id="PTHR20889:SF12">
    <property type="entry name" value="LP01149P"/>
    <property type="match status" value="1"/>
</dbReference>
<dbReference type="SUPFAM" id="SSF56784">
    <property type="entry name" value="HAD-like"/>
    <property type="match status" value="1"/>
</dbReference>
<evidence type="ECO:0000256" key="1">
    <source>
        <dbReference type="ARBA" id="ARBA00001946"/>
    </source>
</evidence>
<accession>A0A2P4Q183</accession>